<organism evidence="4 5">
    <name type="scientific">Ephemerocybe angulata</name>
    <dbReference type="NCBI Taxonomy" id="980116"/>
    <lineage>
        <taxon>Eukaryota</taxon>
        <taxon>Fungi</taxon>
        <taxon>Dikarya</taxon>
        <taxon>Basidiomycota</taxon>
        <taxon>Agaricomycotina</taxon>
        <taxon>Agaricomycetes</taxon>
        <taxon>Agaricomycetidae</taxon>
        <taxon>Agaricales</taxon>
        <taxon>Agaricineae</taxon>
        <taxon>Psathyrellaceae</taxon>
        <taxon>Ephemerocybe</taxon>
    </lineage>
</organism>
<keyword evidence="2" id="KW-1133">Transmembrane helix</keyword>
<keyword evidence="2" id="KW-0472">Membrane</keyword>
<dbReference type="OrthoDB" id="3231781at2759"/>
<feature type="transmembrane region" description="Helical" evidence="2">
    <location>
        <begin position="44"/>
        <end position="65"/>
    </location>
</feature>
<dbReference type="PANTHER" id="PTHR40465:SF1">
    <property type="entry name" value="DUF6534 DOMAIN-CONTAINING PROTEIN"/>
    <property type="match status" value="1"/>
</dbReference>
<evidence type="ECO:0000256" key="1">
    <source>
        <dbReference type="SAM" id="MobiDB-lite"/>
    </source>
</evidence>
<feature type="transmembrane region" description="Helical" evidence="2">
    <location>
        <begin position="158"/>
        <end position="182"/>
    </location>
</feature>
<keyword evidence="2" id="KW-0812">Transmembrane</keyword>
<dbReference type="AlphaFoldDB" id="A0A8H6HST0"/>
<feature type="region of interest" description="Disordered" evidence="1">
    <location>
        <begin position="312"/>
        <end position="357"/>
    </location>
</feature>
<feature type="domain" description="DUF6534" evidence="3">
    <location>
        <begin position="167"/>
        <end position="253"/>
    </location>
</feature>
<gene>
    <name evidence="4" type="ORF">DFP72DRAFT_464744</name>
</gene>
<accession>A0A8H6HST0</accession>
<evidence type="ECO:0000313" key="4">
    <source>
        <dbReference type="EMBL" id="KAF6752125.1"/>
    </source>
</evidence>
<dbReference type="Pfam" id="PF20152">
    <property type="entry name" value="DUF6534"/>
    <property type="match status" value="1"/>
</dbReference>
<feature type="transmembrane region" description="Helical" evidence="2">
    <location>
        <begin position="202"/>
        <end position="222"/>
    </location>
</feature>
<evidence type="ECO:0000259" key="3">
    <source>
        <dbReference type="Pfam" id="PF20152"/>
    </source>
</evidence>
<evidence type="ECO:0000313" key="5">
    <source>
        <dbReference type="Proteomes" id="UP000521943"/>
    </source>
</evidence>
<comment type="caution">
    <text evidence="4">The sequence shown here is derived from an EMBL/GenBank/DDBJ whole genome shotgun (WGS) entry which is preliminary data.</text>
</comment>
<reference evidence="4 5" key="1">
    <citation type="submission" date="2020-07" db="EMBL/GenBank/DDBJ databases">
        <title>Comparative genomics of pyrophilous fungi reveals a link between fire events and developmental genes.</title>
        <authorList>
            <consortium name="DOE Joint Genome Institute"/>
            <person name="Steindorff A.S."/>
            <person name="Carver A."/>
            <person name="Calhoun S."/>
            <person name="Stillman K."/>
            <person name="Liu H."/>
            <person name="Lipzen A."/>
            <person name="Pangilinan J."/>
            <person name="Labutti K."/>
            <person name="Bruns T.D."/>
            <person name="Grigoriev I.V."/>
        </authorList>
    </citation>
    <scope>NUCLEOTIDE SEQUENCE [LARGE SCALE GENOMIC DNA]</scope>
    <source>
        <strain evidence="4 5">CBS 144469</strain>
    </source>
</reference>
<protein>
    <recommendedName>
        <fullName evidence="3">DUF6534 domain-containing protein</fullName>
    </recommendedName>
</protein>
<keyword evidence="5" id="KW-1185">Reference proteome</keyword>
<feature type="transmembrane region" description="Helical" evidence="2">
    <location>
        <begin position="119"/>
        <end position="138"/>
    </location>
</feature>
<dbReference type="PANTHER" id="PTHR40465">
    <property type="entry name" value="CHROMOSOME 1, WHOLE GENOME SHOTGUN SEQUENCE"/>
    <property type="match status" value="1"/>
</dbReference>
<dbReference type="Proteomes" id="UP000521943">
    <property type="component" value="Unassembled WGS sequence"/>
</dbReference>
<sequence>MSVQTIDNTFGALQIGVLIAVFLFGIVTLQAHIYSSQFPDDRRIFKALVVIVWLLELGHTVAVAYESYTATITFYGRPEAYTRYAGFGVATILGGTLTMIVQSFFAWRLWTVLYHPYKYIGLACGLLAIARCAVSIFAGVEGIRARSLYNYVDRYRGMLAALLGTGAAIDIFIASSMLWFLVVRKKKSLEKVKRLLDRLLAYTIRTGLVTSVAAVSILIVFFASPHTMVWLAMYTFLAKLYSNSLLSALNARSGLREVVGATGDTSGSSGPGKPGTSRARGLFNHRNQTNAISIQMKTTTEMAVDGYNEPYSGAGEDENVPTVPSTKTFTLLPSPTSGDDERDDSDEKFYAHGPHAV</sequence>
<feature type="transmembrane region" description="Helical" evidence="2">
    <location>
        <begin position="12"/>
        <end position="32"/>
    </location>
</feature>
<evidence type="ECO:0000256" key="2">
    <source>
        <dbReference type="SAM" id="Phobius"/>
    </source>
</evidence>
<feature type="transmembrane region" description="Helical" evidence="2">
    <location>
        <begin position="85"/>
        <end position="107"/>
    </location>
</feature>
<feature type="compositionally biased region" description="Polar residues" evidence="1">
    <location>
        <begin position="322"/>
        <end position="337"/>
    </location>
</feature>
<dbReference type="InterPro" id="IPR045339">
    <property type="entry name" value="DUF6534"/>
</dbReference>
<proteinExistence type="predicted"/>
<dbReference type="EMBL" id="JACGCI010000046">
    <property type="protein sequence ID" value="KAF6752125.1"/>
    <property type="molecule type" value="Genomic_DNA"/>
</dbReference>
<feature type="region of interest" description="Disordered" evidence="1">
    <location>
        <begin position="261"/>
        <end position="281"/>
    </location>
</feature>
<name>A0A8H6HST0_9AGAR</name>